<dbReference type="AlphaFoldDB" id="A0A3M7RDM0"/>
<evidence type="ECO:0000256" key="1">
    <source>
        <dbReference type="SAM" id="MobiDB-lite"/>
    </source>
</evidence>
<protein>
    <submittedName>
        <fullName evidence="2">Uncharacterized protein</fullName>
    </submittedName>
</protein>
<dbReference type="Proteomes" id="UP000276133">
    <property type="component" value="Unassembled WGS sequence"/>
</dbReference>
<organism evidence="2 3">
    <name type="scientific">Brachionus plicatilis</name>
    <name type="common">Marine rotifer</name>
    <name type="synonym">Brachionus muelleri</name>
    <dbReference type="NCBI Taxonomy" id="10195"/>
    <lineage>
        <taxon>Eukaryota</taxon>
        <taxon>Metazoa</taxon>
        <taxon>Spiralia</taxon>
        <taxon>Gnathifera</taxon>
        <taxon>Rotifera</taxon>
        <taxon>Eurotatoria</taxon>
        <taxon>Monogononta</taxon>
        <taxon>Pseudotrocha</taxon>
        <taxon>Ploima</taxon>
        <taxon>Brachionidae</taxon>
        <taxon>Brachionus</taxon>
    </lineage>
</organism>
<keyword evidence="3" id="KW-1185">Reference proteome</keyword>
<gene>
    <name evidence="2" type="ORF">BpHYR1_025858</name>
</gene>
<evidence type="ECO:0000313" key="3">
    <source>
        <dbReference type="Proteomes" id="UP000276133"/>
    </source>
</evidence>
<reference evidence="2 3" key="1">
    <citation type="journal article" date="2018" name="Sci. Rep.">
        <title>Genomic signatures of local adaptation to the degree of environmental predictability in rotifers.</title>
        <authorList>
            <person name="Franch-Gras L."/>
            <person name="Hahn C."/>
            <person name="Garcia-Roger E.M."/>
            <person name="Carmona M.J."/>
            <person name="Serra M."/>
            <person name="Gomez A."/>
        </authorList>
    </citation>
    <scope>NUCLEOTIDE SEQUENCE [LARGE SCALE GENOMIC DNA]</scope>
    <source>
        <strain evidence="2">HYR1</strain>
    </source>
</reference>
<comment type="caution">
    <text evidence="2">The sequence shown here is derived from an EMBL/GenBank/DDBJ whole genome shotgun (WGS) entry which is preliminary data.</text>
</comment>
<dbReference type="OrthoDB" id="10046651at2759"/>
<evidence type="ECO:0000313" key="2">
    <source>
        <dbReference type="EMBL" id="RNA21514.1"/>
    </source>
</evidence>
<sequence>MTASAFDSALIIPYNWNSNISDTNWLKLINPDLKPYGDVLIKPMPELNIPKNFTPSPKPESPATQKIRSQSNSSTFKTLSISSPNSFASSDSNSSQKMFGSNSFKPTRQNWLYSSPKFSDQSCSPKIFQSVLNATEPINFENNEEIVFQGQKSFIANKSDFLHWKGEIPINKYPINEDSSPEIIVKKLDKKIEYDQEIRFRYLRPPTPPNHADIIIQHEKSAVPPAAPPLVIRQEPQKPKTPPPLIIREAPPKPFQKLETRIIKIPAKKIPPPPRKVIIERLPQIPPKPQPILVERWLPYSTPKRRVIYQKSEDLKIEKPKNVIIQWENQNVVINRKFKNLGVVKADPKDYLMKYESEVIENKELPNFVKSFEPLEELNLPSDSGKDESYELIGDFEALTLADKKNIDENDRGIVKEIVDQYMKNIHKSKQGNINFVVDQIIDMVKAESAKMVTFDEGMAIIRSINQKLNTDLSDEEIEDYLKSINLEKNNDMELELFKRLILLKYY</sequence>
<proteinExistence type="predicted"/>
<feature type="compositionally biased region" description="Polar residues" evidence="1">
    <location>
        <begin position="62"/>
        <end position="79"/>
    </location>
</feature>
<feature type="region of interest" description="Disordered" evidence="1">
    <location>
        <begin position="48"/>
        <end position="102"/>
    </location>
</feature>
<name>A0A3M7RDM0_BRAPC</name>
<accession>A0A3M7RDM0</accession>
<dbReference type="EMBL" id="REGN01003648">
    <property type="protein sequence ID" value="RNA21514.1"/>
    <property type="molecule type" value="Genomic_DNA"/>
</dbReference>
<feature type="compositionally biased region" description="Low complexity" evidence="1">
    <location>
        <begin position="80"/>
        <end position="95"/>
    </location>
</feature>